<dbReference type="GO" id="GO:0006508">
    <property type="term" value="P:proteolysis"/>
    <property type="evidence" value="ECO:0007669"/>
    <property type="project" value="UniProtKB-KW"/>
</dbReference>
<evidence type="ECO:0000256" key="9">
    <source>
        <dbReference type="ARBA" id="ARBA00023211"/>
    </source>
</evidence>
<keyword evidence="6" id="KW-0479">Metal-binding</keyword>
<evidence type="ECO:0000256" key="1">
    <source>
        <dbReference type="ARBA" id="ARBA00001424"/>
    </source>
</evidence>
<keyword evidence="7 11" id="KW-0378">Hydrolase</keyword>
<dbReference type="STRING" id="1547922.ISF6_3880"/>
<sequence length="182" mass="19931">MSTGKAGPSCARPLRRGAYGTLGVAETFSSADLDSRMPRLLENEGTVWFPFAIHKGLESRVDGWLSGVRARVRYGALCPASQRDLCGIVDEMRLVKDAHEQDTMRRVAQISAEAHIRAMRTSARMLREGRDVREYHLDAELLHAFRQGGSQYPAYGSIVAAGATACCTTAPTPRRCATASWC</sequence>
<keyword evidence="8" id="KW-0482">Metalloprotease</keyword>
<proteinExistence type="inferred from homology"/>
<evidence type="ECO:0000256" key="6">
    <source>
        <dbReference type="ARBA" id="ARBA00022723"/>
    </source>
</evidence>
<dbReference type="GO" id="GO:0008237">
    <property type="term" value="F:metallopeptidase activity"/>
    <property type="evidence" value="ECO:0007669"/>
    <property type="project" value="UniProtKB-KW"/>
</dbReference>
<dbReference type="GO" id="GO:0005829">
    <property type="term" value="C:cytosol"/>
    <property type="evidence" value="ECO:0007669"/>
    <property type="project" value="TreeGrafter"/>
</dbReference>
<dbReference type="Gene3D" id="3.90.230.10">
    <property type="entry name" value="Creatinase/methionine aminopeptidase superfamily"/>
    <property type="match status" value="1"/>
</dbReference>
<comment type="caution">
    <text evidence="11">The sequence shown here is derived from an EMBL/GenBank/DDBJ whole genome shotgun (WGS) entry which is preliminary data.</text>
</comment>
<evidence type="ECO:0000313" key="11">
    <source>
        <dbReference type="EMBL" id="GAP34101.1"/>
    </source>
</evidence>
<dbReference type="InterPro" id="IPR029149">
    <property type="entry name" value="Creatin/AminoP/Spt16_N"/>
</dbReference>
<dbReference type="Proteomes" id="UP000037660">
    <property type="component" value="Unassembled WGS sequence"/>
</dbReference>
<dbReference type="EMBL" id="BBYR01000006">
    <property type="protein sequence ID" value="GAP34101.1"/>
    <property type="molecule type" value="Genomic_DNA"/>
</dbReference>
<dbReference type="SUPFAM" id="SSF53092">
    <property type="entry name" value="Creatinase/prolidase N-terminal domain"/>
    <property type="match status" value="1"/>
</dbReference>
<feature type="domain" description="Peptidase M24" evidence="10">
    <location>
        <begin position="103"/>
        <end position="172"/>
    </location>
</feature>
<reference evidence="12" key="1">
    <citation type="submission" date="2015-07" db="EMBL/GenBank/DDBJ databases">
        <title>Discovery of a poly(ethylene terephthalate assimilation.</title>
        <authorList>
            <person name="Yoshida S."/>
            <person name="Hiraga K."/>
            <person name="Takehana T."/>
            <person name="Taniguchi I."/>
            <person name="Yamaji H."/>
            <person name="Maeda Y."/>
            <person name="Toyohara K."/>
            <person name="Miyamoto K."/>
            <person name="Kimura Y."/>
            <person name="Oda K."/>
        </authorList>
    </citation>
    <scope>NUCLEOTIDE SEQUENCE [LARGE SCALE GENOMIC DNA]</scope>
    <source>
        <strain evidence="12">NBRC 110686 / TISTR 2288 / 201-F6</strain>
    </source>
</reference>
<comment type="similarity">
    <text evidence="3">Belongs to the peptidase M24B family.</text>
</comment>
<dbReference type="InterPro" id="IPR000994">
    <property type="entry name" value="Pept_M24"/>
</dbReference>
<keyword evidence="9" id="KW-0464">Manganese</keyword>
<dbReference type="SUPFAM" id="SSF55920">
    <property type="entry name" value="Creatinase/aminopeptidase"/>
    <property type="match status" value="1"/>
</dbReference>
<name>A0A0K8NUM3_PISS1</name>
<dbReference type="AlphaFoldDB" id="A0A0K8NUM3"/>
<dbReference type="GO" id="GO:0046872">
    <property type="term" value="F:metal ion binding"/>
    <property type="evidence" value="ECO:0007669"/>
    <property type="project" value="UniProtKB-KW"/>
</dbReference>
<keyword evidence="11" id="KW-0031">Aminopeptidase</keyword>
<evidence type="ECO:0000256" key="4">
    <source>
        <dbReference type="ARBA" id="ARBA00012574"/>
    </source>
</evidence>
<evidence type="ECO:0000256" key="5">
    <source>
        <dbReference type="ARBA" id="ARBA00022670"/>
    </source>
</evidence>
<evidence type="ECO:0000313" key="12">
    <source>
        <dbReference type="Proteomes" id="UP000037660"/>
    </source>
</evidence>
<evidence type="ECO:0000256" key="7">
    <source>
        <dbReference type="ARBA" id="ARBA00022801"/>
    </source>
</evidence>
<dbReference type="InterPro" id="IPR052433">
    <property type="entry name" value="X-Pro_dipept-like"/>
</dbReference>
<dbReference type="PANTHER" id="PTHR43226">
    <property type="entry name" value="XAA-PRO AMINOPEPTIDASE 3"/>
    <property type="match status" value="1"/>
</dbReference>
<dbReference type="PANTHER" id="PTHR43226:SF4">
    <property type="entry name" value="XAA-PRO AMINOPEPTIDASE 3"/>
    <property type="match status" value="1"/>
</dbReference>
<reference evidence="11 12" key="2">
    <citation type="journal article" date="2016" name="Science">
        <title>A bacterium that degrades and assimilates poly(ethylene terephthalate).</title>
        <authorList>
            <person name="Yoshida S."/>
            <person name="Hiraga K."/>
            <person name="Takehana T."/>
            <person name="Taniguchi I."/>
            <person name="Yamaji H."/>
            <person name="Maeda Y."/>
            <person name="Toyohara K."/>
            <person name="Miyamoto K."/>
            <person name="Kimura Y."/>
            <person name="Oda K."/>
        </authorList>
    </citation>
    <scope>NUCLEOTIDE SEQUENCE [LARGE SCALE GENOMIC DNA]</scope>
    <source>
        <strain evidence="12">NBRC 110686 / TISTR 2288 / 201-F6</strain>
    </source>
</reference>
<gene>
    <name evidence="11" type="ORF">ISF6_3880</name>
</gene>
<accession>A0A0K8NUM3</accession>
<evidence type="ECO:0000259" key="10">
    <source>
        <dbReference type="Pfam" id="PF00557"/>
    </source>
</evidence>
<comment type="catalytic activity">
    <reaction evidence="1">
        <text>Release of any N-terminal amino acid, including proline, that is linked to proline, even from a dipeptide or tripeptide.</text>
        <dbReference type="EC" id="3.4.11.9"/>
    </reaction>
</comment>
<organism evidence="11 12">
    <name type="scientific">Piscinibacter sakaiensis</name>
    <name type="common">Ideonella sakaiensis</name>
    <dbReference type="NCBI Taxonomy" id="1547922"/>
    <lineage>
        <taxon>Bacteria</taxon>
        <taxon>Pseudomonadati</taxon>
        <taxon>Pseudomonadota</taxon>
        <taxon>Betaproteobacteria</taxon>
        <taxon>Burkholderiales</taxon>
        <taxon>Sphaerotilaceae</taxon>
        <taxon>Piscinibacter</taxon>
    </lineage>
</organism>
<evidence type="ECO:0000256" key="2">
    <source>
        <dbReference type="ARBA" id="ARBA00001936"/>
    </source>
</evidence>
<dbReference type="InterPro" id="IPR036005">
    <property type="entry name" value="Creatinase/aminopeptidase-like"/>
</dbReference>
<evidence type="ECO:0000256" key="8">
    <source>
        <dbReference type="ARBA" id="ARBA00023049"/>
    </source>
</evidence>
<protein>
    <recommendedName>
        <fullName evidence="4">Xaa-Pro aminopeptidase</fullName>
        <ecNumber evidence="4">3.4.11.9</ecNumber>
    </recommendedName>
</protein>
<dbReference type="Pfam" id="PF00557">
    <property type="entry name" value="Peptidase_M24"/>
    <property type="match status" value="1"/>
</dbReference>
<keyword evidence="12" id="KW-1185">Reference proteome</keyword>
<dbReference type="GO" id="GO:0004177">
    <property type="term" value="F:aminopeptidase activity"/>
    <property type="evidence" value="ECO:0007669"/>
    <property type="project" value="UniProtKB-KW"/>
</dbReference>
<dbReference type="EC" id="3.4.11.9" evidence="4"/>
<comment type="cofactor">
    <cofactor evidence="2">
        <name>Mn(2+)</name>
        <dbReference type="ChEBI" id="CHEBI:29035"/>
    </cofactor>
</comment>
<keyword evidence="5" id="KW-0645">Protease</keyword>
<evidence type="ECO:0000256" key="3">
    <source>
        <dbReference type="ARBA" id="ARBA00008766"/>
    </source>
</evidence>